<evidence type="ECO:0000313" key="4">
    <source>
        <dbReference type="Proteomes" id="UP000198992"/>
    </source>
</evidence>
<evidence type="ECO:0000259" key="2">
    <source>
        <dbReference type="PROSITE" id="PS50930"/>
    </source>
</evidence>
<accession>A0A1H5F8Q2</accession>
<feature type="domain" description="HTH LytTR-type" evidence="2">
    <location>
        <begin position="164"/>
        <end position="253"/>
    </location>
</feature>
<proteinExistence type="predicted"/>
<dbReference type="GO" id="GO:0003677">
    <property type="term" value="F:DNA binding"/>
    <property type="evidence" value="ECO:0007669"/>
    <property type="project" value="InterPro"/>
</dbReference>
<dbReference type="Proteomes" id="UP000198992">
    <property type="component" value="Unassembled WGS sequence"/>
</dbReference>
<keyword evidence="1" id="KW-0472">Membrane</keyword>
<dbReference type="InterPro" id="IPR007492">
    <property type="entry name" value="LytTR_DNA-bd_dom"/>
</dbReference>
<evidence type="ECO:0000256" key="1">
    <source>
        <dbReference type="SAM" id="Phobius"/>
    </source>
</evidence>
<organism evidence="3 4">
    <name type="scientific">Bradyrhizobium erythrophlei</name>
    <dbReference type="NCBI Taxonomy" id="1437360"/>
    <lineage>
        <taxon>Bacteria</taxon>
        <taxon>Pseudomonadati</taxon>
        <taxon>Pseudomonadota</taxon>
        <taxon>Alphaproteobacteria</taxon>
        <taxon>Hyphomicrobiales</taxon>
        <taxon>Nitrobacteraceae</taxon>
        <taxon>Bradyrhizobium</taxon>
    </lineage>
</organism>
<feature type="transmembrane region" description="Helical" evidence="1">
    <location>
        <begin position="108"/>
        <end position="126"/>
    </location>
</feature>
<dbReference type="AlphaFoldDB" id="A0A1H5F8Q2"/>
<feature type="transmembrane region" description="Helical" evidence="1">
    <location>
        <begin position="71"/>
        <end position="96"/>
    </location>
</feature>
<keyword evidence="1" id="KW-1133">Transmembrane helix</keyword>
<feature type="transmembrane region" description="Helical" evidence="1">
    <location>
        <begin position="7"/>
        <end position="32"/>
    </location>
</feature>
<name>A0A1H5F8Q2_9BRAD</name>
<dbReference type="Gene3D" id="2.40.50.1020">
    <property type="entry name" value="LytTr DNA-binding domain"/>
    <property type="match status" value="1"/>
</dbReference>
<sequence length="258" mass="27772">MALPRRHAALVLPVVTGVGLAIVGAFGTYVGMGLLTRLVHFVVGALLITTLVIGVTALVRRYLFSGAEPFWAAIGVAVAVAPAGGWIVHLLLWLLAPQVLPFVTYRDLALQVLSINLFLGPLIWVLRRVPAGTADLAIDPAQPTSPPDVRCSFRSKLPFALRSAAILSLSAEDHYVRVRTDRGEALILIRLADAVAALAPKTGVRIHRSHWVAHTAVRGLTRQSGRLGVRLDDNLVLPVSRAGQKLLRDQQDRMPLGA</sequence>
<dbReference type="EMBL" id="FNTH01000001">
    <property type="protein sequence ID" value="SED99690.1"/>
    <property type="molecule type" value="Genomic_DNA"/>
</dbReference>
<protein>
    <submittedName>
        <fullName evidence="3">Transcriptional regulator, LytTR family</fullName>
    </submittedName>
</protein>
<gene>
    <name evidence="3" type="ORF">SAMN05444164_6553</name>
</gene>
<keyword evidence="1" id="KW-0812">Transmembrane</keyword>
<dbReference type="PROSITE" id="PS50930">
    <property type="entry name" value="HTH_LYTTR"/>
    <property type="match status" value="1"/>
</dbReference>
<feature type="transmembrane region" description="Helical" evidence="1">
    <location>
        <begin position="38"/>
        <end position="59"/>
    </location>
</feature>
<reference evidence="3 4" key="1">
    <citation type="submission" date="2016-10" db="EMBL/GenBank/DDBJ databases">
        <authorList>
            <person name="de Groot N.N."/>
        </authorList>
    </citation>
    <scope>NUCLEOTIDE SEQUENCE [LARGE SCALE GENOMIC DNA]</scope>
    <source>
        <strain evidence="3 4">MT12</strain>
    </source>
</reference>
<dbReference type="Pfam" id="PF04397">
    <property type="entry name" value="LytTR"/>
    <property type="match status" value="1"/>
</dbReference>
<evidence type="ECO:0000313" key="3">
    <source>
        <dbReference type="EMBL" id="SED99690.1"/>
    </source>
</evidence>
<dbReference type="SMART" id="SM00850">
    <property type="entry name" value="LytTR"/>
    <property type="match status" value="1"/>
</dbReference>